<gene>
    <name evidence="4" type="ORF">BdWA1_003214</name>
</gene>
<comment type="similarity">
    <text evidence="1">Belongs to the universal ribosomal protein uL4 family.</text>
</comment>
<dbReference type="Pfam" id="PF00573">
    <property type="entry name" value="Ribosomal_L4"/>
    <property type="match status" value="1"/>
</dbReference>
<keyword evidence="5" id="KW-1185">Reference proteome</keyword>
<evidence type="ECO:0000256" key="1">
    <source>
        <dbReference type="ARBA" id="ARBA00010528"/>
    </source>
</evidence>
<dbReference type="GO" id="GO:0003735">
    <property type="term" value="F:structural constituent of ribosome"/>
    <property type="evidence" value="ECO:0007669"/>
    <property type="project" value="InterPro"/>
</dbReference>
<evidence type="ECO:0000256" key="3">
    <source>
        <dbReference type="ARBA" id="ARBA00023274"/>
    </source>
</evidence>
<dbReference type="GeneID" id="94337511"/>
<evidence type="ECO:0000313" key="4">
    <source>
        <dbReference type="EMBL" id="KAK2195538.1"/>
    </source>
</evidence>
<dbReference type="Proteomes" id="UP001214638">
    <property type="component" value="Unassembled WGS sequence"/>
</dbReference>
<dbReference type="RefSeq" id="XP_067802381.1">
    <property type="nucleotide sequence ID" value="XM_067948230.1"/>
</dbReference>
<dbReference type="GO" id="GO:0006412">
    <property type="term" value="P:translation"/>
    <property type="evidence" value="ECO:0007669"/>
    <property type="project" value="InterPro"/>
</dbReference>
<reference evidence="4" key="1">
    <citation type="journal article" date="2023" name="Nat. Microbiol.">
        <title>Babesia duncani multi-omics identifies virulence factors and drug targets.</title>
        <authorList>
            <person name="Singh P."/>
            <person name="Lonardi S."/>
            <person name="Liang Q."/>
            <person name="Vydyam P."/>
            <person name="Khabirova E."/>
            <person name="Fang T."/>
            <person name="Gihaz S."/>
            <person name="Thekkiniath J."/>
            <person name="Munshi M."/>
            <person name="Abel S."/>
            <person name="Ciampossin L."/>
            <person name="Batugedara G."/>
            <person name="Gupta M."/>
            <person name="Lu X.M."/>
            <person name="Lenz T."/>
            <person name="Chakravarty S."/>
            <person name="Cornillot E."/>
            <person name="Hu Y."/>
            <person name="Ma W."/>
            <person name="Gonzalez L.M."/>
            <person name="Sanchez S."/>
            <person name="Estrada K."/>
            <person name="Sanchez-Flores A."/>
            <person name="Montero E."/>
            <person name="Harb O.S."/>
            <person name="Le Roch K.G."/>
            <person name="Mamoun C.B."/>
        </authorList>
    </citation>
    <scope>NUCLEOTIDE SEQUENCE</scope>
    <source>
        <strain evidence="4">WA1</strain>
    </source>
</reference>
<comment type="caution">
    <text evidence="4">The sequence shown here is derived from an EMBL/GenBank/DDBJ whole genome shotgun (WGS) entry which is preliminary data.</text>
</comment>
<dbReference type="EMBL" id="JALLKP010000004">
    <property type="protein sequence ID" value="KAK2195538.1"/>
    <property type="molecule type" value="Genomic_DNA"/>
</dbReference>
<dbReference type="SUPFAM" id="SSF52166">
    <property type="entry name" value="Ribosomal protein L4"/>
    <property type="match status" value="1"/>
</dbReference>
<dbReference type="AlphaFoldDB" id="A0AAD9PJH7"/>
<dbReference type="GO" id="GO:1990904">
    <property type="term" value="C:ribonucleoprotein complex"/>
    <property type="evidence" value="ECO:0007669"/>
    <property type="project" value="UniProtKB-KW"/>
</dbReference>
<dbReference type="PANTHER" id="PTHR19431">
    <property type="entry name" value="60S RIBOSOMAL PROTEIN L4"/>
    <property type="match status" value="1"/>
</dbReference>
<proteinExistence type="inferred from homology"/>
<dbReference type="Gene3D" id="3.40.1370.10">
    <property type="match status" value="1"/>
</dbReference>
<dbReference type="GO" id="GO:0005840">
    <property type="term" value="C:ribosome"/>
    <property type="evidence" value="ECO:0007669"/>
    <property type="project" value="UniProtKB-KW"/>
</dbReference>
<dbReference type="InterPro" id="IPR045240">
    <property type="entry name" value="Ribosomal_uL4_euk/arch"/>
</dbReference>
<protein>
    <submittedName>
        <fullName evidence="4">Bifunctional Ribosomal protein L4 domain superfamily/Ribosomal protein L4-L1e/Ribosomal protein L4</fullName>
    </submittedName>
</protein>
<name>A0AAD9PJH7_9APIC</name>
<accession>A0AAD9PJH7</accession>
<dbReference type="InterPro" id="IPR002136">
    <property type="entry name" value="Ribosomal_uL4"/>
</dbReference>
<dbReference type="InterPro" id="IPR023574">
    <property type="entry name" value="Ribosomal_uL4_dom_sf"/>
</dbReference>
<keyword evidence="3" id="KW-0687">Ribonucleoprotein</keyword>
<evidence type="ECO:0000256" key="2">
    <source>
        <dbReference type="ARBA" id="ARBA00022980"/>
    </source>
</evidence>
<dbReference type="KEGG" id="bdw:94337511"/>
<keyword evidence="2 4" id="KW-0689">Ribosomal protein</keyword>
<evidence type="ECO:0000313" key="5">
    <source>
        <dbReference type="Proteomes" id="UP001214638"/>
    </source>
</evidence>
<sequence length="360" mass="39178">MVMRPVVSVFSATEEKRVGSTVMPRVFGSSLRNDLVKYVHMNMSKNRRQAYAVSKNSGYQTSAASWGTGRALSRVPRVHGGGTHRAGQAAYANFCRAGGMFAPTRVWRRWHRRINLKERRQAIAAALASTAVVPLVMARGHRIEGATEIPLVVEDSIETLTKTKDAVKLLLNLGLGPELERVAKPRAKAGRGKGRKGSKRHPIGPLIIMRASAIEGRRAFRNIPGVQVAAVERLNLLKLAPAGTLGRLCVFSKSAFEALDEHTKPSTSSMLASANVTALVNSSNVQLALKAPIKGTPKATIKRHCNKRILKFVRHHLKKQQKDSKKPSATPALKKASKAFYKNVMAALAPAPVEDVVAEE</sequence>
<organism evidence="4 5">
    <name type="scientific">Babesia duncani</name>
    <dbReference type="NCBI Taxonomy" id="323732"/>
    <lineage>
        <taxon>Eukaryota</taxon>
        <taxon>Sar</taxon>
        <taxon>Alveolata</taxon>
        <taxon>Apicomplexa</taxon>
        <taxon>Aconoidasida</taxon>
        <taxon>Piroplasmida</taxon>
        <taxon>Babesiidae</taxon>
        <taxon>Babesia</taxon>
    </lineage>
</organism>